<reference evidence="1 2" key="1">
    <citation type="submission" date="2024-09" db="EMBL/GenBank/DDBJ databases">
        <authorList>
            <person name="Sun Q."/>
            <person name="Mori K."/>
        </authorList>
    </citation>
    <scope>NUCLEOTIDE SEQUENCE [LARGE SCALE GENOMIC DNA]</scope>
    <source>
        <strain evidence="1 2">TBRC 4938</strain>
    </source>
</reference>
<dbReference type="InterPro" id="IPR010385">
    <property type="entry name" value="DUF982"/>
</dbReference>
<evidence type="ECO:0000313" key="1">
    <source>
        <dbReference type="EMBL" id="MFB9948293.1"/>
    </source>
</evidence>
<protein>
    <submittedName>
        <fullName evidence="1">DUF982 domain-containing protein</fullName>
    </submittedName>
</protein>
<dbReference type="EMBL" id="JBHMAA010000008">
    <property type="protein sequence ID" value="MFB9948293.1"/>
    <property type="molecule type" value="Genomic_DNA"/>
</dbReference>
<gene>
    <name evidence="1" type="ORF">ACFFP0_05500</name>
</gene>
<evidence type="ECO:0000313" key="2">
    <source>
        <dbReference type="Proteomes" id="UP001589692"/>
    </source>
</evidence>
<dbReference type="Pfam" id="PF06169">
    <property type="entry name" value="DUF982"/>
    <property type="match status" value="1"/>
</dbReference>
<dbReference type="Proteomes" id="UP001589692">
    <property type="component" value="Unassembled WGS sequence"/>
</dbReference>
<comment type="caution">
    <text evidence="1">The sequence shown here is derived from an EMBL/GenBank/DDBJ whole genome shotgun (WGS) entry which is preliminary data.</text>
</comment>
<sequence length="84" mass="9439">MKSNSLHQFRPVGLVMHDLGQYRVVHSVEETAEVLLREWPADDGEDFCEAVKTCFEGMHDKATPDAVRAALIKAAREVNVMVIE</sequence>
<name>A0ABV6AG15_9HYPH</name>
<proteinExistence type="predicted"/>
<dbReference type="RefSeq" id="WP_377257437.1">
    <property type="nucleotide sequence ID" value="NZ_JBHMAA010000008.1"/>
</dbReference>
<keyword evidence="2" id="KW-1185">Reference proteome</keyword>
<organism evidence="1 2">
    <name type="scientific">Rhizobium puerariae</name>
    <dbReference type="NCBI Taxonomy" id="1585791"/>
    <lineage>
        <taxon>Bacteria</taxon>
        <taxon>Pseudomonadati</taxon>
        <taxon>Pseudomonadota</taxon>
        <taxon>Alphaproteobacteria</taxon>
        <taxon>Hyphomicrobiales</taxon>
        <taxon>Rhizobiaceae</taxon>
        <taxon>Rhizobium/Agrobacterium group</taxon>
        <taxon>Rhizobium</taxon>
    </lineage>
</organism>
<dbReference type="Gene3D" id="6.10.250.730">
    <property type="match status" value="1"/>
</dbReference>
<accession>A0ABV6AG15</accession>